<protein>
    <recommendedName>
        <fullName evidence="4">DUF3558 domain-containing protein</fullName>
    </recommendedName>
</protein>
<keyword evidence="3" id="KW-1185">Reference proteome</keyword>
<name>A0A931II63_9NOCA</name>
<dbReference type="Proteomes" id="UP000655751">
    <property type="component" value="Unassembled WGS sequence"/>
</dbReference>
<dbReference type="PROSITE" id="PS51257">
    <property type="entry name" value="PROKAR_LIPOPROTEIN"/>
    <property type="match status" value="1"/>
</dbReference>
<evidence type="ECO:0008006" key="4">
    <source>
        <dbReference type="Google" id="ProtNLM"/>
    </source>
</evidence>
<reference evidence="2" key="1">
    <citation type="submission" date="2020-11" db="EMBL/GenBank/DDBJ databases">
        <title>Nocardia NEAU-351.nov., a novel actinomycete isolated from the cow dung.</title>
        <authorList>
            <person name="Zhang X."/>
        </authorList>
    </citation>
    <scope>NUCLEOTIDE SEQUENCE</scope>
    <source>
        <strain evidence="2">NEAU-351</strain>
    </source>
</reference>
<dbReference type="EMBL" id="JADMLG010000035">
    <property type="protein sequence ID" value="MBH0781886.1"/>
    <property type="molecule type" value="Genomic_DNA"/>
</dbReference>
<keyword evidence="1" id="KW-0732">Signal</keyword>
<sequence>MNKKRLSATIFVLAAALSTACTDLTQAPVTATPTSAVFAVATVQDMCDALSNFFTGTLAVQDVDIRPADDPKSAIYGSGACSLETGPDMVARGSISLVDDSGANWTPGPTTKAMNGTSQPAWLFDGRPYGLIEITVRDADRQGILQIHQEHARTADGPLALTDTQLHEVAEFCIRMTRYLTR</sequence>
<organism evidence="2 3">
    <name type="scientific">Nocardia bovistercoris</name>
    <dbReference type="NCBI Taxonomy" id="2785916"/>
    <lineage>
        <taxon>Bacteria</taxon>
        <taxon>Bacillati</taxon>
        <taxon>Actinomycetota</taxon>
        <taxon>Actinomycetes</taxon>
        <taxon>Mycobacteriales</taxon>
        <taxon>Nocardiaceae</taxon>
        <taxon>Nocardia</taxon>
    </lineage>
</organism>
<dbReference type="RefSeq" id="WP_196154167.1">
    <property type="nucleotide sequence ID" value="NZ_JADMLG010000035.1"/>
</dbReference>
<feature type="signal peptide" evidence="1">
    <location>
        <begin position="1"/>
        <end position="20"/>
    </location>
</feature>
<evidence type="ECO:0000256" key="1">
    <source>
        <dbReference type="SAM" id="SignalP"/>
    </source>
</evidence>
<evidence type="ECO:0000313" key="3">
    <source>
        <dbReference type="Proteomes" id="UP000655751"/>
    </source>
</evidence>
<accession>A0A931II63</accession>
<proteinExistence type="predicted"/>
<gene>
    <name evidence="2" type="ORF">IT779_37010</name>
</gene>
<dbReference type="AlphaFoldDB" id="A0A931II63"/>
<comment type="caution">
    <text evidence="2">The sequence shown here is derived from an EMBL/GenBank/DDBJ whole genome shotgun (WGS) entry which is preliminary data.</text>
</comment>
<feature type="chain" id="PRO_5038404494" description="DUF3558 domain-containing protein" evidence="1">
    <location>
        <begin position="21"/>
        <end position="182"/>
    </location>
</feature>
<evidence type="ECO:0000313" key="2">
    <source>
        <dbReference type="EMBL" id="MBH0781886.1"/>
    </source>
</evidence>